<dbReference type="AlphaFoldDB" id="A0AA40K266"/>
<accession>A0AA40K266</accession>
<protein>
    <submittedName>
        <fullName evidence="1">Uncharacterized protein</fullName>
    </submittedName>
</protein>
<reference evidence="1" key="1">
    <citation type="submission" date="2023-06" db="EMBL/GenBank/DDBJ databases">
        <title>Genome-scale phylogeny and comparative genomics of the fungal order Sordariales.</title>
        <authorList>
            <consortium name="Lawrence Berkeley National Laboratory"/>
            <person name="Hensen N."/>
            <person name="Bonometti L."/>
            <person name="Westerberg I."/>
            <person name="Brannstrom I.O."/>
            <person name="Guillou S."/>
            <person name="Cros-Aarteil S."/>
            <person name="Calhoun S."/>
            <person name="Haridas S."/>
            <person name="Kuo A."/>
            <person name="Mondo S."/>
            <person name="Pangilinan J."/>
            <person name="Riley R."/>
            <person name="LaButti K."/>
            <person name="Andreopoulos B."/>
            <person name="Lipzen A."/>
            <person name="Chen C."/>
            <person name="Yanf M."/>
            <person name="Daum C."/>
            <person name="Ng V."/>
            <person name="Clum A."/>
            <person name="Steindorff A."/>
            <person name="Ohm R."/>
            <person name="Martin F."/>
            <person name="Silar P."/>
            <person name="Natvig D."/>
            <person name="Lalanne C."/>
            <person name="Gautier V."/>
            <person name="Ament-velasquez S.L."/>
            <person name="Kruys A."/>
            <person name="Hutchinson M.I."/>
            <person name="Powell A.J."/>
            <person name="Barry K."/>
            <person name="Miller A.N."/>
            <person name="Grigoriev I.V."/>
            <person name="Debuchy R."/>
            <person name="Gladieux P."/>
            <person name="Thoren M.H."/>
            <person name="Johannesson H."/>
        </authorList>
    </citation>
    <scope>NUCLEOTIDE SEQUENCE</scope>
    <source>
        <strain evidence="1">SMH3187-1</strain>
    </source>
</reference>
<gene>
    <name evidence="1" type="ORF">B0T18DRAFT_179648</name>
</gene>
<evidence type="ECO:0000313" key="2">
    <source>
        <dbReference type="Proteomes" id="UP001172155"/>
    </source>
</evidence>
<keyword evidence="2" id="KW-1185">Reference proteome</keyword>
<proteinExistence type="predicted"/>
<name>A0AA40K266_9PEZI</name>
<evidence type="ECO:0000313" key="1">
    <source>
        <dbReference type="EMBL" id="KAK0743248.1"/>
    </source>
</evidence>
<comment type="caution">
    <text evidence="1">The sequence shown here is derived from an EMBL/GenBank/DDBJ whole genome shotgun (WGS) entry which is preliminary data.</text>
</comment>
<dbReference type="Proteomes" id="UP001172155">
    <property type="component" value="Unassembled WGS sequence"/>
</dbReference>
<dbReference type="EMBL" id="JAUKUD010000005">
    <property type="protein sequence ID" value="KAK0743248.1"/>
    <property type="molecule type" value="Genomic_DNA"/>
</dbReference>
<organism evidence="1 2">
    <name type="scientific">Schizothecium vesticola</name>
    <dbReference type="NCBI Taxonomy" id="314040"/>
    <lineage>
        <taxon>Eukaryota</taxon>
        <taxon>Fungi</taxon>
        <taxon>Dikarya</taxon>
        <taxon>Ascomycota</taxon>
        <taxon>Pezizomycotina</taxon>
        <taxon>Sordariomycetes</taxon>
        <taxon>Sordariomycetidae</taxon>
        <taxon>Sordariales</taxon>
        <taxon>Schizotheciaceae</taxon>
        <taxon>Schizothecium</taxon>
    </lineage>
</organism>
<sequence>MSRTTIMCNILGRDLIAVPYGCCKGVVKARYREANQTLWMQLVLTADIDPSPPPLPVSIGAAWKRAAGLDFGYINATIKLRPRVP</sequence>